<dbReference type="PANTHER" id="PTHR23147">
    <property type="entry name" value="SERINE/ARGININE RICH SPLICING FACTOR"/>
    <property type="match status" value="1"/>
</dbReference>
<accession>A0AAE0XEG6</accession>
<dbReference type="Pfam" id="PF00076">
    <property type="entry name" value="RRM_1"/>
    <property type="match status" value="1"/>
</dbReference>
<reference evidence="4" key="1">
    <citation type="journal article" date="2023" name="G3 (Bethesda)">
        <title>A reference genome for the long-term kleptoplast-retaining sea slug Elysia crispata morphotype clarki.</title>
        <authorList>
            <person name="Eastman K.E."/>
            <person name="Pendleton A.L."/>
            <person name="Shaikh M.A."/>
            <person name="Suttiyut T."/>
            <person name="Ogas R."/>
            <person name="Tomko P."/>
            <person name="Gavelis G."/>
            <person name="Widhalm J.R."/>
            <person name="Wisecaver J.H."/>
        </authorList>
    </citation>
    <scope>NUCLEOTIDE SEQUENCE</scope>
    <source>
        <strain evidence="4">ECLA1</strain>
    </source>
</reference>
<feature type="domain" description="RRM" evidence="3">
    <location>
        <begin position="7"/>
        <end position="83"/>
    </location>
</feature>
<feature type="region of interest" description="Disordered" evidence="2">
    <location>
        <begin position="85"/>
        <end position="113"/>
    </location>
</feature>
<dbReference type="InterPro" id="IPR050907">
    <property type="entry name" value="SRSF"/>
</dbReference>
<name>A0AAE0XEG6_9GAST</name>
<dbReference type="Gene3D" id="3.30.70.330">
    <property type="match status" value="1"/>
</dbReference>
<keyword evidence="5" id="KW-1185">Reference proteome</keyword>
<comment type="caution">
    <text evidence="4">The sequence shown here is derived from an EMBL/GenBank/DDBJ whole genome shotgun (WGS) entry which is preliminary data.</text>
</comment>
<feature type="region of interest" description="Disordered" evidence="2">
    <location>
        <begin position="179"/>
        <end position="324"/>
    </location>
</feature>
<feature type="compositionally biased region" description="Polar residues" evidence="2">
    <location>
        <begin position="181"/>
        <end position="198"/>
    </location>
</feature>
<dbReference type="PROSITE" id="PS50102">
    <property type="entry name" value="RRM"/>
    <property type="match status" value="1"/>
</dbReference>
<keyword evidence="1" id="KW-0694">RNA-binding</keyword>
<evidence type="ECO:0000256" key="1">
    <source>
        <dbReference type="PROSITE-ProRule" id="PRU00176"/>
    </source>
</evidence>
<dbReference type="InterPro" id="IPR012677">
    <property type="entry name" value="Nucleotide-bd_a/b_plait_sf"/>
</dbReference>
<protein>
    <recommendedName>
        <fullName evidence="3">RRM domain-containing protein</fullName>
    </recommendedName>
</protein>
<feature type="compositionally biased region" description="Polar residues" evidence="2">
    <location>
        <begin position="207"/>
        <end position="217"/>
    </location>
</feature>
<dbReference type="SUPFAM" id="SSF54928">
    <property type="entry name" value="RNA-binding domain, RBD"/>
    <property type="match status" value="1"/>
</dbReference>
<feature type="compositionally biased region" description="Basic residues" evidence="2">
    <location>
        <begin position="99"/>
        <end position="108"/>
    </location>
</feature>
<dbReference type="EMBL" id="JAWDGP010008106">
    <property type="protein sequence ID" value="KAK3690940.1"/>
    <property type="molecule type" value="Genomic_DNA"/>
</dbReference>
<dbReference type="SMART" id="SM00360">
    <property type="entry name" value="RRM"/>
    <property type="match status" value="1"/>
</dbReference>
<organism evidence="4 5">
    <name type="scientific">Elysia crispata</name>
    <name type="common">lettuce slug</name>
    <dbReference type="NCBI Taxonomy" id="231223"/>
    <lineage>
        <taxon>Eukaryota</taxon>
        <taxon>Metazoa</taxon>
        <taxon>Spiralia</taxon>
        <taxon>Lophotrochozoa</taxon>
        <taxon>Mollusca</taxon>
        <taxon>Gastropoda</taxon>
        <taxon>Heterobranchia</taxon>
        <taxon>Euthyneura</taxon>
        <taxon>Panpulmonata</taxon>
        <taxon>Sacoglossa</taxon>
        <taxon>Placobranchoidea</taxon>
        <taxon>Plakobranchidae</taxon>
        <taxon>Elysia</taxon>
    </lineage>
</organism>
<gene>
    <name evidence="4" type="ORF">RRG08_021638</name>
</gene>
<sequence length="337" mass="37850">MGPFGGYRVYIGDIGRIKRTELEREFGQYGPVIDVWMGAKRDMVAQNFAFVVFRYPEDAEEAVNDRNGREVCGRTVRVEHARPAGHRTTRGNFGSARNFRGRPQKRWSHSRDRSDYRIPQIWPSRCPFKSLHNRTSLPLLGQLVQESFVSCLRHVKDQRCFDAPPTWVTAQLLCQYGGTARSRSSSPARNEKSQVSSSKSRDGRCTPSPQKNLVKNYSPSPSPESTESKSKKSSSGSNRSKQKGKQILQSSGSRSPPTQSSSSSVSPPPRKKQRKHKKHKTQSRSASPVARDEYDTHCSEKKDGGHKIKSSKKAKHVESDSRSSGSIFDFTLTTFSI</sequence>
<evidence type="ECO:0000313" key="5">
    <source>
        <dbReference type="Proteomes" id="UP001283361"/>
    </source>
</evidence>
<feature type="compositionally biased region" description="Basic and acidic residues" evidence="2">
    <location>
        <begin position="290"/>
        <end position="306"/>
    </location>
</feature>
<evidence type="ECO:0000259" key="3">
    <source>
        <dbReference type="PROSITE" id="PS50102"/>
    </source>
</evidence>
<feature type="compositionally biased region" description="Low complexity" evidence="2">
    <location>
        <begin position="233"/>
        <end position="265"/>
    </location>
</feature>
<dbReference type="AlphaFoldDB" id="A0AAE0XEG6"/>
<feature type="compositionally biased region" description="Basic residues" evidence="2">
    <location>
        <begin position="269"/>
        <end position="282"/>
    </location>
</feature>
<dbReference type="Proteomes" id="UP001283361">
    <property type="component" value="Unassembled WGS sequence"/>
</dbReference>
<dbReference type="GO" id="GO:0003723">
    <property type="term" value="F:RNA binding"/>
    <property type="evidence" value="ECO:0007669"/>
    <property type="project" value="UniProtKB-UniRule"/>
</dbReference>
<dbReference type="InterPro" id="IPR000504">
    <property type="entry name" value="RRM_dom"/>
</dbReference>
<proteinExistence type="predicted"/>
<evidence type="ECO:0000313" key="4">
    <source>
        <dbReference type="EMBL" id="KAK3690940.1"/>
    </source>
</evidence>
<evidence type="ECO:0000256" key="2">
    <source>
        <dbReference type="SAM" id="MobiDB-lite"/>
    </source>
</evidence>
<dbReference type="InterPro" id="IPR035979">
    <property type="entry name" value="RBD_domain_sf"/>
</dbReference>